<proteinExistence type="inferred from homology"/>
<keyword evidence="5" id="KW-0378">Hydrolase</keyword>
<feature type="domain" description="PPM-type phosphatase" evidence="10">
    <location>
        <begin position="26"/>
        <end position="316"/>
    </location>
</feature>
<dbReference type="VEuPathDB" id="FungiDB:PCH_Pc03g00040"/>
<keyword evidence="4" id="KW-0479">Metal-binding</keyword>
<dbReference type="SMART" id="SM00332">
    <property type="entry name" value="PP2Cc"/>
    <property type="match status" value="1"/>
</dbReference>
<evidence type="ECO:0000256" key="2">
    <source>
        <dbReference type="ARBA" id="ARBA00006702"/>
    </source>
</evidence>
<accession>B6GVQ3</accession>
<feature type="compositionally biased region" description="Basic and acidic residues" evidence="9">
    <location>
        <begin position="223"/>
        <end position="235"/>
    </location>
</feature>
<dbReference type="eggNOG" id="KOG0698">
    <property type="taxonomic scope" value="Eukaryota"/>
</dbReference>
<evidence type="ECO:0000256" key="5">
    <source>
        <dbReference type="ARBA" id="ARBA00022801"/>
    </source>
</evidence>
<dbReference type="InterPro" id="IPR001932">
    <property type="entry name" value="PPM-type_phosphatase-like_dom"/>
</dbReference>
<feature type="region of interest" description="Disordered" evidence="9">
    <location>
        <begin position="214"/>
        <end position="238"/>
    </location>
</feature>
<evidence type="ECO:0000256" key="8">
    <source>
        <dbReference type="ARBA" id="ARBA00023211"/>
    </source>
</evidence>
<dbReference type="CDD" id="cd00143">
    <property type="entry name" value="PP2Cc"/>
    <property type="match status" value="1"/>
</dbReference>
<name>B6GVQ3_PENRW</name>
<dbReference type="InterPro" id="IPR036457">
    <property type="entry name" value="PPM-type-like_dom_sf"/>
</dbReference>
<dbReference type="OrthoDB" id="659at2759"/>
<keyword evidence="7" id="KW-0904">Protein phosphatase</keyword>
<keyword evidence="6" id="KW-0460">Magnesium</keyword>
<dbReference type="GO" id="GO:0046872">
    <property type="term" value="F:metal ion binding"/>
    <property type="evidence" value="ECO:0007669"/>
    <property type="project" value="UniProtKB-KW"/>
</dbReference>
<dbReference type="PROSITE" id="PS51746">
    <property type="entry name" value="PPM_2"/>
    <property type="match status" value="1"/>
</dbReference>
<dbReference type="InterPro" id="IPR015655">
    <property type="entry name" value="PP2C"/>
</dbReference>
<evidence type="ECO:0000256" key="6">
    <source>
        <dbReference type="ARBA" id="ARBA00022842"/>
    </source>
</evidence>
<keyword evidence="12" id="KW-1185">Reference proteome</keyword>
<dbReference type="GO" id="GO:0004722">
    <property type="term" value="F:protein serine/threonine phosphatase activity"/>
    <property type="evidence" value="ECO:0007669"/>
    <property type="project" value="UniProtKB-EC"/>
</dbReference>
<dbReference type="PANTHER" id="PTHR13832:SF803">
    <property type="entry name" value="PROTEIN PHOSPHATASE 1G"/>
    <property type="match status" value="1"/>
</dbReference>
<dbReference type="HOGENOM" id="CLU_013173_1_4_1"/>
<evidence type="ECO:0000256" key="3">
    <source>
        <dbReference type="ARBA" id="ARBA00013081"/>
    </source>
</evidence>
<comment type="cofactor">
    <cofactor evidence="1">
        <name>Mn(2+)</name>
        <dbReference type="ChEBI" id="CHEBI:29035"/>
    </cofactor>
</comment>
<evidence type="ECO:0000256" key="9">
    <source>
        <dbReference type="SAM" id="MobiDB-lite"/>
    </source>
</evidence>
<dbReference type="Proteomes" id="UP000000724">
    <property type="component" value="Contig Pc00c03"/>
</dbReference>
<evidence type="ECO:0000256" key="1">
    <source>
        <dbReference type="ARBA" id="ARBA00001936"/>
    </source>
</evidence>
<dbReference type="STRING" id="500485.B6GVQ3"/>
<evidence type="ECO:0000313" key="11">
    <source>
        <dbReference type="EMBL" id="CAP78966.1"/>
    </source>
</evidence>
<dbReference type="EMBL" id="AM920418">
    <property type="protein sequence ID" value="CAP78966.1"/>
    <property type="molecule type" value="Genomic_DNA"/>
</dbReference>
<gene>
    <name evidence="11" type="ORF">Pc03g00040</name>
    <name evidence="11" type="ORF">PCH_Pc03g00040</name>
</gene>
<evidence type="ECO:0000256" key="7">
    <source>
        <dbReference type="ARBA" id="ARBA00022912"/>
    </source>
</evidence>
<evidence type="ECO:0000313" key="12">
    <source>
        <dbReference type="Proteomes" id="UP000000724"/>
    </source>
</evidence>
<dbReference type="AlphaFoldDB" id="B6GVQ3"/>
<reference evidence="11 12" key="1">
    <citation type="journal article" date="2008" name="Nat. Biotechnol.">
        <title>Genome sequencing and analysis of the filamentous fungus Penicillium chrysogenum.</title>
        <authorList>
            <person name="van den Berg M.A."/>
            <person name="Albang R."/>
            <person name="Albermann K."/>
            <person name="Badger J.H."/>
            <person name="Daran J.-M."/>
            <person name="Driessen A.J.M."/>
            <person name="Garcia-Estrada C."/>
            <person name="Fedorova N.D."/>
            <person name="Harris D.M."/>
            <person name="Heijne W.H.M."/>
            <person name="Joardar V.S."/>
            <person name="Kiel J.A.K.W."/>
            <person name="Kovalchuk A."/>
            <person name="Martin J.F."/>
            <person name="Nierman W.C."/>
            <person name="Nijland J.G."/>
            <person name="Pronk J.T."/>
            <person name="Roubos J.A."/>
            <person name="van der Klei I.J."/>
            <person name="van Peij N.N.M.E."/>
            <person name="Veenhuis M."/>
            <person name="von Doehren H."/>
            <person name="Wagner C."/>
            <person name="Wortman J.R."/>
            <person name="Bovenberg R.A.L."/>
        </authorList>
    </citation>
    <scope>NUCLEOTIDE SEQUENCE [LARGE SCALE GENOMIC DNA]</scope>
    <source>
        <strain evidence="12">ATCC 28089 / DSM 1075 / NRRL 1951 / Wisconsin 54-1255</strain>
    </source>
</reference>
<dbReference type="OMA" id="CHTHMKK"/>
<keyword evidence="8" id="KW-0464">Manganese</keyword>
<evidence type="ECO:0000259" key="10">
    <source>
        <dbReference type="PROSITE" id="PS51746"/>
    </source>
</evidence>
<dbReference type="Gene3D" id="3.60.40.10">
    <property type="entry name" value="PPM-type phosphatase domain"/>
    <property type="match status" value="1"/>
</dbReference>
<dbReference type="SUPFAM" id="SSF81606">
    <property type="entry name" value="PP2C-like"/>
    <property type="match status" value="1"/>
</dbReference>
<evidence type="ECO:0000256" key="4">
    <source>
        <dbReference type="ARBA" id="ARBA00022723"/>
    </source>
</evidence>
<dbReference type="PANTHER" id="PTHR13832">
    <property type="entry name" value="PROTEIN PHOSPHATASE 2C"/>
    <property type="match status" value="1"/>
</dbReference>
<dbReference type="EC" id="3.1.3.16" evidence="3"/>
<protein>
    <recommendedName>
        <fullName evidence="3">protein-serine/threonine phosphatase</fullName>
        <ecNumber evidence="3">3.1.3.16</ecNumber>
    </recommendedName>
</protein>
<sequence>MYIRFITSLPRTLRIYLPASAWTTNPLTIRKVQGSRRTQEDRFTVLVPDNFSTTDKDLVLLLVCDGHCSDKVAEHAKEHVPHLIAQSRALMDKDYTKAIKSALEEEEALLLEEYDSGQDENAFSGSTVAICLVDLSSGILTTGNLGDSHVILGEAEGSSDAKQVKTTRLSEEHTPADLREEKRIVEAGGVVNWTRSLNMSRTLGDLQYKTPLNNRGSHYLSRSQERASGKKDKNNADFLSSNPAISEVRLDMTNHYALLLTTDGVTDILDDTAIVDRAAKLFWESLRPATEVADEITRESTIQPQSDNATCVTAFFKGDEG</sequence>
<comment type="similarity">
    <text evidence="2">Belongs to the PP2C family.</text>
</comment>
<organism evidence="11 12">
    <name type="scientific">Penicillium rubens (strain ATCC 28089 / DSM 1075 / NRRL 1951 / Wisconsin 54-1255)</name>
    <name type="common">Penicillium chrysogenum</name>
    <dbReference type="NCBI Taxonomy" id="500485"/>
    <lineage>
        <taxon>Eukaryota</taxon>
        <taxon>Fungi</taxon>
        <taxon>Dikarya</taxon>
        <taxon>Ascomycota</taxon>
        <taxon>Pezizomycotina</taxon>
        <taxon>Eurotiomycetes</taxon>
        <taxon>Eurotiomycetidae</taxon>
        <taxon>Eurotiales</taxon>
        <taxon>Aspergillaceae</taxon>
        <taxon>Penicillium</taxon>
        <taxon>Penicillium chrysogenum species complex</taxon>
    </lineage>
</organism>
<dbReference type="Pfam" id="PF00481">
    <property type="entry name" value="PP2C"/>
    <property type="match status" value="1"/>
</dbReference>